<feature type="signal peptide" evidence="1">
    <location>
        <begin position="1"/>
        <end position="26"/>
    </location>
</feature>
<name>A0ABQ4BP60_9ACTN</name>
<evidence type="ECO:0000256" key="1">
    <source>
        <dbReference type="SAM" id="SignalP"/>
    </source>
</evidence>
<accession>A0ABQ4BP60</accession>
<dbReference type="EMBL" id="BOMS01000137">
    <property type="protein sequence ID" value="GIE72071.1"/>
    <property type="molecule type" value="Genomic_DNA"/>
</dbReference>
<evidence type="ECO:0008006" key="4">
    <source>
        <dbReference type="Google" id="ProtNLM"/>
    </source>
</evidence>
<evidence type="ECO:0000313" key="3">
    <source>
        <dbReference type="Proteomes" id="UP000624709"/>
    </source>
</evidence>
<keyword evidence="3" id="KW-1185">Reference proteome</keyword>
<dbReference type="RefSeq" id="WP_203829828.1">
    <property type="nucleotide sequence ID" value="NZ_BAAATY010000047.1"/>
</dbReference>
<organism evidence="2 3">
    <name type="scientific">Actinoplanes palleronii</name>
    <dbReference type="NCBI Taxonomy" id="113570"/>
    <lineage>
        <taxon>Bacteria</taxon>
        <taxon>Bacillati</taxon>
        <taxon>Actinomycetota</taxon>
        <taxon>Actinomycetes</taxon>
        <taxon>Micromonosporales</taxon>
        <taxon>Micromonosporaceae</taxon>
        <taxon>Actinoplanes</taxon>
    </lineage>
</organism>
<sequence>MQFRTRAAAVLLVAIAGLGGARAAVADDDPAAQVDARALGADDQELWRRQNLLGDLKTWIVTQPGIETSGYIESVNNPDAGSTVLLWHGAANHTQQLIKDKARQMGIPLTVEQRTFSMADLVRTQDAILDLAGTGPLTDFRINSVGGLTADFDGIIVYGEHRHPRPTADAELGILL</sequence>
<evidence type="ECO:0000313" key="2">
    <source>
        <dbReference type="EMBL" id="GIE72071.1"/>
    </source>
</evidence>
<gene>
    <name evidence="2" type="ORF">Apa02nite_081790</name>
</gene>
<feature type="chain" id="PRO_5047246429" description="Alpha/beta hydrolase" evidence="1">
    <location>
        <begin position="27"/>
        <end position="176"/>
    </location>
</feature>
<comment type="caution">
    <text evidence="2">The sequence shown here is derived from an EMBL/GenBank/DDBJ whole genome shotgun (WGS) entry which is preliminary data.</text>
</comment>
<dbReference type="Proteomes" id="UP000624709">
    <property type="component" value="Unassembled WGS sequence"/>
</dbReference>
<keyword evidence="1" id="KW-0732">Signal</keyword>
<protein>
    <recommendedName>
        <fullName evidence="4">Alpha/beta hydrolase</fullName>
    </recommendedName>
</protein>
<proteinExistence type="predicted"/>
<reference evidence="2 3" key="1">
    <citation type="submission" date="2021-01" db="EMBL/GenBank/DDBJ databases">
        <title>Whole genome shotgun sequence of Actinoplanes palleronii NBRC 14916.</title>
        <authorList>
            <person name="Komaki H."/>
            <person name="Tamura T."/>
        </authorList>
    </citation>
    <scope>NUCLEOTIDE SEQUENCE [LARGE SCALE GENOMIC DNA]</scope>
    <source>
        <strain evidence="2 3">NBRC 14916</strain>
    </source>
</reference>